<keyword evidence="3" id="KW-0645">Protease</keyword>
<dbReference type="InterPro" id="IPR022105">
    <property type="entry name" value="DUF3645"/>
</dbReference>
<evidence type="ECO:0000256" key="8">
    <source>
        <dbReference type="SAM" id="MobiDB-lite"/>
    </source>
</evidence>
<dbReference type="EMBL" id="JAVFKD010000012">
    <property type="protein sequence ID" value="KAK5993505.1"/>
    <property type="molecule type" value="Genomic_DNA"/>
</dbReference>
<dbReference type="Pfam" id="PF12340">
    <property type="entry name" value="DUF3638"/>
    <property type="match status" value="1"/>
</dbReference>
<feature type="compositionally biased region" description="Basic and acidic residues" evidence="8">
    <location>
        <begin position="2350"/>
        <end position="2362"/>
    </location>
</feature>
<proteinExistence type="predicted"/>
<keyword evidence="7" id="KW-0175">Coiled coil</keyword>
<evidence type="ECO:0000256" key="2">
    <source>
        <dbReference type="ARBA" id="ARBA00012759"/>
    </source>
</evidence>
<evidence type="ECO:0000313" key="11">
    <source>
        <dbReference type="EMBL" id="KAK5993505.1"/>
    </source>
</evidence>
<keyword evidence="6" id="KW-0788">Thiol protease</keyword>
<keyword evidence="4" id="KW-0833">Ubl conjugation pathway</keyword>
<feature type="domain" description="DUF3638" evidence="9">
    <location>
        <begin position="1566"/>
        <end position="1787"/>
    </location>
</feature>
<dbReference type="PANTHER" id="PTHR13367">
    <property type="entry name" value="UBIQUITIN THIOESTERASE"/>
    <property type="match status" value="1"/>
</dbReference>
<evidence type="ECO:0000256" key="5">
    <source>
        <dbReference type="ARBA" id="ARBA00022801"/>
    </source>
</evidence>
<dbReference type="EC" id="3.4.19.12" evidence="2"/>
<name>A0ABR0SMW0_9HYPO</name>
<comment type="catalytic activity">
    <reaction evidence="1">
        <text>Thiol-dependent hydrolysis of ester, thioester, amide, peptide and isopeptide bonds formed by the C-terminal Gly of ubiquitin (a 76-residue protein attached to proteins as an intracellular targeting signal).</text>
        <dbReference type="EC" id="3.4.19.12"/>
    </reaction>
</comment>
<evidence type="ECO:0000259" key="10">
    <source>
        <dbReference type="Pfam" id="PF12359"/>
    </source>
</evidence>
<evidence type="ECO:0000256" key="3">
    <source>
        <dbReference type="ARBA" id="ARBA00022670"/>
    </source>
</evidence>
<dbReference type="InterPro" id="IPR022099">
    <property type="entry name" value="DUF3638"/>
</dbReference>
<feature type="domain" description="DUF3645" evidence="10">
    <location>
        <begin position="1875"/>
        <end position="1910"/>
    </location>
</feature>
<keyword evidence="12" id="KW-1185">Reference proteome</keyword>
<evidence type="ECO:0000259" key="9">
    <source>
        <dbReference type="Pfam" id="PF12340"/>
    </source>
</evidence>
<organism evidence="11 12">
    <name type="scientific">Cladobotryum mycophilum</name>
    <dbReference type="NCBI Taxonomy" id="491253"/>
    <lineage>
        <taxon>Eukaryota</taxon>
        <taxon>Fungi</taxon>
        <taxon>Dikarya</taxon>
        <taxon>Ascomycota</taxon>
        <taxon>Pezizomycotina</taxon>
        <taxon>Sordariomycetes</taxon>
        <taxon>Hypocreomycetidae</taxon>
        <taxon>Hypocreales</taxon>
        <taxon>Hypocreaceae</taxon>
        <taxon>Cladobotryum</taxon>
    </lineage>
</organism>
<evidence type="ECO:0000256" key="6">
    <source>
        <dbReference type="ARBA" id="ARBA00022807"/>
    </source>
</evidence>
<protein>
    <recommendedName>
        <fullName evidence="2">ubiquitinyl hydrolase 1</fullName>
        <ecNumber evidence="2">3.4.19.12</ecNumber>
    </recommendedName>
</protein>
<dbReference type="Pfam" id="PF12359">
    <property type="entry name" value="DUF3645"/>
    <property type="match status" value="1"/>
</dbReference>
<evidence type="ECO:0000256" key="7">
    <source>
        <dbReference type="SAM" id="Coils"/>
    </source>
</evidence>
<dbReference type="InterPro" id="IPR051346">
    <property type="entry name" value="OTU_Deubiquitinase"/>
</dbReference>
<comment type="caution">
    <text evidence="11">The sequence shown here is derived from an EMBL/GenBank/DDBJ whole genome shotgun (WGS) entry which is preliminary data.</text>
</comment>
<gene>
    <name evidence="11" type="ORF">PT974_06937</name>
</gene>
<keyword evidence="5" id="KW-0378">Hydrolase</keyword>
<evidence type="ECO:0000256" key="4">
    <source>
        <dbReference type="ARBA" id="ARBA00022786"/>
    </source>
</evidence>
<evidence type="ECO:0000313" key="12">
    <source>
        <dbReference type="Proteomes" id="UP001338125"/>
    </source>
</evidence>
<sequence length="2626" mass="302164">MALVTLELWIAADKAATYTLPLLKEYEHEIPIEVLQALLLGLRGDMERLYHAENYLKIRRDNARPKDRPSIFVSYGHRRSFPVEYFSQSLLHQDLLHKIESWAHEQRELKREEFRRLYAEYESLIQRYEQGVCQYNEWKEEGIPYSRHSPYCSRCALHNVAMGMSIAVHEWPLSSDPLEAQATVFELALPNSFGTWWDATIYVIDNVLRSKRLSDEEAPSSYPLRSYSGLARFFQSDFGLRVHLLSSAKPHIITHRRDRKVGVSAERDVCVNNGLRLRYFDDHRERFLDRFATTTRLSELCTFKLDSNSTTLQRFLLRTHEEPAGETPNAVVASQATCPEHMSLGEFKALATLPFGYRIQWMSVLTQLAMPDVSFNKFETAIFFLQVSLQVGPNNIAIVERCAHKRLADAEFGHVMLEHLQRCVSCIKENWESNTALWIFTFLAVRLLSMTSQELRGQILDLLKECRMISYQWLKKLRSRAQETKDEDEDQRIQFLRIALRVSLICADSFNVDDEFLALVLSDPEQSAILLEASINIYNNTGLLREKQDLLERIIYDRWMLILHRARPILEKEVLINSNPCLDLTITRCWPAFRREIEWHIVPPTCNWFETKSGHQKVHVNILTGELLVDGSPLSRLPREYEIHEDYQKIFGSFVLDVMPSTLQGMRFCSCKTFEDYAVHFGMQGHITQEKHEKDLLIRLQGGGCPTMDLVPSRFLNQLLPHSFVKDYIHWYNHDTDSIELCPIGDSWRPSKENWVLRQHGNFWKLTHLGRTSLLAPKSRSARLIAAILSPLDPVLNIHMLLDEKSKDLEIKVSSLQLEFHLRCGESVIRSRQFRGMQVDANQSMGTLVGFASKLVMRDSHKPEVRMVIIPEGEINFGRDSSIGHVRATVNYGTARRVQRYLIDSQLRRLVDNATVQSKLFLAYIHALTSYCIPDPFLGRTGTEEALSILQSASIRSIDNLAQDSVKVLLDIASLTPRRAFYPEHLRTMQKVDWCHELSFVTQDSRFYKIVNRILDRVSVMSFLYPSDTANTKDDVVLMHADFWLVEREIVQNSRYQVSNYGAEEFASTHDIEYASRDRRISSQVVLASETAIKVYNSIGTIERPVDNGLMLDLLYTHLSHKDGTPAIRNMPRLQEMEYGAAWLEDPQAFLSAYWCRLHYAFQTSKQWMNKFQVMIWLTTLAYSSKCNTHVLQALRILSLSAPLSASRLPEALLYFLAEGYTVKKNQLDSIVKSAGRRFHDKCPEMSIRRHYDESYADTQRRRENSYLTMRRDAFNSFVDELVQQWPCATPSQPRQLSYQSYIDVSSAMDDVKAKWKVWYENYLFREYLQEFVHRLSETKKGSTDHIQISHLVYQSPAIRPQGFISVGDVFSNLPPRIVKEEVSLDLTTLLQTSSTNDEASNKLNELLHHLKAQAKFDFERQYLSELRCSLKNLQDRKVMQLNENFMSMRAMVFEVHLEQCKTRVQDTYDKLCEAVLPSQALPHQISDGRKMVDSIALAAGFWPRLSPTFFLQQLGRNQWLSLTDSWKKAITAYGLAITAFQQAQRLVQLENNEIDLLREIENGGHKAWDPCQYPEWLLLECESGIIIRDVQHQIAEQMIAPENNGNAVMQLNMGEGKSSVIVPIAATALSNGSQIVRVIVAKPQAKQMHQMLVSKLSGLLDRPIFRMPFSRAIRMDAKKASIVHELALRCMSEGGVMMVQPEHLLSFQLMGLECQIDGNDEVAQPLLAVQQLFDKSSRDIVDESDENFSVKFELIYTIGLQRPIEHTPDRWVVIQEVLARFALICSKLKNSFPESIDIDDRHPERFPRMRILGADAEWAILSSLADSICSTGMTGVFWDDITVNYILLLRGLFSGGILAFAFGQKRWRVDYGTDPNRDTKTLLAVPFRAKDNPTPRSEFSHPDVVILLTCLSYYYSGLKNGELFESLDLLIRSDSADLEYHAWVKTAPQLPHAFRQLTCINIRDRVQCVKEIFPKLRYSKGAIDYFLSRMVFAKESREFPHKLSASGWDLGKTKTNPTTGFSGTNDSRYVLPVAIRQLDLPEQNHTNAPVLKYLLRPENGIRLMPKEMTAATLESDSLLKMMLEIGPNARVILDVGAQIIDLNNLQFAKKWLESYKDKDQVQAVVFFSDVDELTVVDKSGKVEPLQISPFATQLDQCLVFLDEAHTRGTDLRMPEYYQAAVTLGANLTKDKLVQACMRMRKLGKGQSVVFCIPREIEQKILMQQRSELLATQKITVSDVLYWTISETWRDLQRTVPLWLTQGVRFYEQDAFWKQSTDSSGSDEKTEWAKQFLEDEAQSLDFRYRPRAGLESAQLIQRAGPAMRLEFQRRCEEFGLKDFRSSALQEEQERELSPETERERQVEPIPQVEPQKHSCHADLVHFIERGEFPTNFTTFKTAFQALGDTSAARHFDVREFHSSIWVTEDFSRTVRMNRSLNNCTDLFQRPVHWILTRNDPTNSISQLVIISPWEAHQLLGKIETCRNVTLRLYAPRNNLGFKPLDKLTLYTVPLRKKKPVLPHIMMVELNIFAGQLYLSSFQEYVQVCDKLGLAWSAPDDSVILGPDGFIPPGIIGGHIVNKSGFMKSPVQFLKVLITKIRRNCEVIERTHIGKVLDGVLLVQDDFRKDD</sequence>
<dbReference type="PANTHER" id="PTHR13367:SF34">
    <property type="match status" value="1"/>
</dbReference>
<dbReference type="Proteomes" id="UP001338125">
    <property type="component" value="Unassembled WGS sequence"/>
</dbReference>
<feature type="region of interest" description="Disordered" evidence="8">
    <location>
        <begin position="2345"/>
        <end position="2370"/>
    </location>
</feature>
<feature type="coiled-coil region" evidence="7">
    <location>
        <begin position="92"/>
        <end position="131"/>
    </location>
</feature>
<reference evidence="11 12" key="1">
    <citation type="submission" date="2024-01" db="EMBL/GenBank/DDBJ databases">
        <title>Complete genome of Cladobotryum mycophilum ATHUM6906.</title>
        <authorList>
            <person name="Christinaki A.C."/>
            <person name="Myridakis A.I."/>
            <person name="Kouvelis V.N."/>
        </authorList>
    </citation>
    <scope>NUCLEOTIDE SEQUENCE [LARGE SCALE GENOMIC DNA]</scope>
    <source>
        <strain evidence="11 12">ATHUM6906</strain>
    </source>
</reference>
<evidence type="ECO:0000256" key="1">
    <source>
        <dbReference type="ARBA" id="ARBA00000707"/>
    </source>
</evidence>
<accession>A0ABR0SMW0</accession>